<keyword evidence="2" id="KW-0813">Transport</keyword>
<keyword evidence="5" id="KW-0067">ATP-binding</keyword>
<evidence type="ECO:0000256" key="3">
    <source>
        <dbReference type="ARBA" id="ARBA00022475"/>
    </source>
</evidence>
<dbReference type="STRING" id="638303.Thal_1319"/>
<dbReference type="NCBIfam" id="TIGR01184">
    <property type="entry name" value="ntrCD"/>
    <property type="match status" value="1"/>
</dbReference>
<dbReference type="GO" id="GO:0005886">
    <property type="term" value="C:plasma membrane"/>
    <property type="evidence" value="ECO:0007669"/>
    <property type="project" value="UniProtKB-SubCell"/>
</dbReference>
<dbReference type="CDD" id="cd03293">
    <property type="entry name" value="ABC_NrtD_SsuB_transporters"/>
    <property type="match status" value="1"/>
</dbReference>
<evidence type="ECO:0000256" key="2">
    <source>
        <dbReference type="ARBA" id="ARBA00022448"/>
    </source>
</evidence>
<dbReference type="Proteomes" id="UP000002043">
    <property type="component" value="Chromosome"/>
</dbReference>
<sequence length="257" mass="28863">MRAFLEVFKVSKSFGNYQVLKDVNLLVNRGEFVALVGHSGCGKSTLLSIVAGLLPPTSGSVILDGREVNAPGPDRAMVFQNYSLLPWLSVWDNVEVAVRSALPNLSEKELKDRVAYYLSLVGLYEHRYKKPPQLSGGMRQRVALARAFAVEPKLLLMDEPFGALDALTKAVIQEELLKIWEDKRLTCLMVTHDIEEAIYLSDRIVVMSNGPAATVFDILEVKLPRPRNRLEMVKTAEYAQLKEKLLYYLTNVLRKVA</sequence>
<gene>
    <name evidence="8" type="ordered locus">Thal_1319</name>
</gene>
<evidence type="ECO:0000256" key="6">
    <source>
        <dbReference type="ARBA" id="ARBA00023136"/>
    </source>
</evidence>
<dbReference type="PROSITE" id="PS50893">
    <property type="entry name" value="ABC_TRANSPORTER_2"/>
    <property type="match status" value="1"/>
</dbReference>
<dbReference type="GO" id="GO:0005524">
    <property type="term" value="F:ATP binding"/>
    <property type="evidence" value="ECO:0007669"/>
    <property type="project" value="UniProtKB-KW"/>
</dbReference>
<proteinExistence type="predicted"/>
<dbReference type="eggNOG" id="COG1116">
    <property type="taxonomic scope" value="Bacteria"/>
</dbReference>
<dbReference type="InterPro" id="IPR017871">
    <property type="entry name" value="ABC_transporter-like_CS"/>
</dbReference>
<dbReference type="OrthoDB" id="9802264at2"/>
<dbReference type="HOGENOM" id="CLU_000604_1_22_0"/>
<dbReference type="AlphaFoldDB" id="D3SMH0"/>
<dbReference type="SMART" id="SM00382">
    <property type="entry name" value="AAA"/>
    <property type="match status" value="1"/>
</dbReference>
<organism evidence="8 9">
    <name type="scientific">Thermocrinis albus (strain DSM 14484 / JCM 11386 / HI 11/12)</name>
    <dbReference type="NCBI Taxonomy" id="638303"/>
    <lineage>
        <taxon>Bacteria</taxon>
        <taxon>Pseudomonadati</taxon>
        <taxon>Aquificota</taxon>
        <taxon>Aquificia</taxon>
        <taxon>Aquificales</taxon>
        <taxon>Aquificaceae</taxon>
        <taxon>Thermocrinis</taxon>
    </lineage>
</organism>
<name>D3SMH0_THEAH</name>
<feature type="domain" description="ABC transporter" evidence="7">
    <location>
        <begin position="5"/>
        <end position="234"/>
    </location>
</feature>
<evidence type="ECO:0000256" key="4">
    <source>
        <dbReference type="ARBA" id="ARBA00022741"/>
    </source>
</evidence>
<evidence type="ECO:0000313" key="8">
    <source>
        <dbReference type="EMBL" id="ADC89950.1"/>
    </source>
</evidence>
<dbReference type="Gene3D" id="3.40.50.300">
    <property type="entry name" value="P-loop containing nucleotide triphosphate hydrolases"/>
    <property type="match status" value="1"/>
</dbReference>
<dbReference type="PANTHER" id="PTHR42788:SF7">
    <property type="entry name" value="NITRATE ABC TRANSPORTER ATP-BINDING PROTEIN"/>
    <property type="match status" value="1"/>
</dbReference>
<accession>D3SMH0</accession>
<reference evidence="9" key="1">
    <citation type="journal article" date="2010" name="Stand. Genomic Sci.">
        <title>Complete genome sequence of Thermocrinis albus type strain (HI 11/12T).</title>
        <authorList>
            <person name="Wirth R."/>
            <person name="Sikorski J."/>
            <person name="Brambilla E."/>
            <person name="Misra M."/>
            <person name="Lapidus A."/>
            <person name="Copeland A."/>
            <person name="Nolan M."/>
            <person name="Lucas S."/>
            <person name="Chen F."/>
            <person name="Tice H."/>
            <person name="Cheng J.F."/>
            <person name="Han C."/>
            <person name="Detter J.C."/>
            <person name="Tapia R."/>
            <person name="Bruce D."/>
            <person name="Goodwin L."/>
            <person name="Pitluck S."/>
            <person name="Pati A."/>
            <person name="Anderson I."/>
            <person name="Ivanova N."/>
            <person name="Mavromatis K."/>
            <person name="Mikhailova N."/>
            <person name="Chen A."/>
            <person name="Palaniappan K."/>
            <person name="Bilek Y."/>
            <person name="Hader T."/>
            <person name="Land M."/>
            <person name="Hauser L."/>
            <person name="Chang Y.J."/>
            <person name="Jeffries C.D."/>
            <person name="Tindall B.J."/>
            <person name="Rohde M."/>
            <person name="Goker M."/>
            <person name="Bristow J."/>
            <person name="Eisen J.A."/>
            <person name="Markowitz V."/>
            <person name="Hugenholtz P."/>
            <person name="Kyrpides N.C."/>
            <person name="Klenk H.P."/>
        </authorList>
    </citation>
    <scope>NUCLEOTIDE SEQUENCE [LARGE SCALE GENOMIC DNA]</scope>
    <source>
        <strain evidence="9">DSM 14484 / JCM 11386 / HI 11/12</strain>
    </source>
</reference>
<dbReference type="InterPro" id="IPR027417">
    <property type="entry name" value="P-loop_NTPase"/>
</dbReference>
<dbReference type="InterPro" id="IPR005890">
    <property type="entry name" value="NO3_transporter_ATP-bd-like"/>
</dbReference>
<dbReference type="InterPro" id="IPR003439">
    <property type="entry name" value="ABC_transporter-like_ATP-bd"/>
</dbReference>
<dbReference type="InterPro" id="IPR050166">
    <property type="entry name" value="ABC_transporter_ATP-bind"/>
</dbReference>
<evidence type="ECO:0000256" key="1">
    <source>
        <dbReference type="ARBA" id="ARBA00004202"/>
    </source>
</evidence>
<dbReference type="Pfam" id="PF00005">
    <property type="entry name" value="ABC_tran"/>
    <property type="match status" value="1"/>
</dbReference>
<keyword evidence="6" id="KW-0472">Membrane</keyword>
<dbReference type="RefSeq" id="WP_012992356.1">
    <property type="nucleotide sequence ID" value="NC_013894.1"/>
</dbReference>
<keyword evidence="3" id="KW-1003">Cell membrane</keyword>
<evidence type="ECO:0000259" key="7">
    <source>
        <dbReference type="PROSITE" id="PS50893"/>
    </source>
</evidence>
<dbReference type="EMBL" id="CP001931">
    <property type="protein sequence ID" value="ADC89950.1"/>
    <property type="molecule type" value="Genomic_DNA"/>
</dbReference>
<dbReference type="GO" id="GO:0015112">
    <property type="term" value="F:nitrate transmembrane transporter activity"/>
    <property type="evidence" value="ECO:0007669"/>
    <property type="project" value="InterPro"/>
</dbReference>
<keyword evidence="4" id="KW-0547">Nucleotide-binding</keyword>
<evidence type="ECO:0000256" key="5">
    <source>
        <dbReference type="ARBA" id="ARBA00022840"/>
    </source>
</evidence>
<dbReference type="SUPFAM" id="SSF52540">
    <property type="entry name" value="P-loop containing nucleoside triphosphate hydrolases"/>
    <property type="match status" value="1"/>
</dbReference>
<dbReference type="PROSITE" id="PS00211">
    <property type="entry name" value="ABC_TRANSPORTER_1"/>
    <property type="match status" value="1"/>
</dbReference>
<protein>
    <submittedName>
        <fullName evidence="8">Nitrate ABC transporter, ATPase subunits C and D</fullName>
    </submittedName>
</protein>
<dbReference type="PANTHER" id="PTHR42788">
    <property type="entry name" value="TAURINE IMPORT ATP-BINDING PROTEIN-RELATED"/>
    <property type="match status" value="1"/>
</dbReference>
<dbReference type="GO" id="GO:0016887">
    <property type="term" value="F:ATP hydrolysis activity"/>
    <property type="evidence" value="ECO:0007669"/>
    <property type="project" value="InterPro"/>
</dbReference>
<dbReference type="KEGG" id="tal:Thal_1319"/>
<comment type="subcellular location">
    <subcellularLocation>
        <location evidence="1">Cell membrane</location>
        <topology evidence="1">Peripheral membrane protein</topology>
    </subcellularLocation>
</comment>
<evidence type="ECO:0000313" key="9">
    <source>
        <dbReference type="Proteomes" id="UP000002043"/>
    </source>
</evidence>
<dbReference type="InterPro" id="IPR003593">
    <property type="entry name" value="AAA+_ATPase"/>
</dbReference>
<keyword evidence="9" id="KW-1185">Reference proteome</keyword>